<sequence length="52" mass="5597">MQPCCDGPGVAAGYISPGSIADPIKASGLLIPPWSNYYAGRESRAVWMRKEE</sequence>
<evidence type="ECO:0000313" key="1">
    <source>
        <dbReference type="EMBL" id="KAF2192014.1"/>
    </source>
</evidence>
<reference evidence="1" key="1">
    <citation type="journal article" date="2020" name="Stud. Mycol.">
        <title>101 Dothideomycetes genomes: a test case for predicting lifestyles and emergence of pathogens.</title>
        <authorList>
            <person name="Haridas S."/>
            <person name="Albert R."/>
            <person name="Binder M."/>
            <person name="Bloem J."/>
            <person name="Labutti K."/>
            <person name="Salamov A."/>
            <person name="Andreopoulos B."/>
            <person name="Baker S."/>
            <person name="Barry K."/>
            <person name="Bills G."/>
            <person name="Bluhm B."/>
            <person name="Cannon C."/>
            <person name="Castanera R."/>
            <person name="Culley D."/>
            <person name="Daum C."/>
            <person name="Ezra D."/>
            <person name="Gonzalez J."/>
            <person name="Henrissat B."/>
            <person name="Kuo A."/>
            <person name="Liang C."/>
            <person name="Lipzen A."/>
            <person name="Lutzoni F."/>
            <person name="Magnuson J."/>
            <person name="Mondo S."/>
            <person name="Nolan M."/>
            <person name="Ohm R."/>
            <person name="Pangilinan J."/>
            <person name="Park H.-J."/>
            <person name="Ramirez L."/>
            <person name="Alfaro M."/>
            <person name="Sun H."/>
            <person name="Tritt A."/>
            <person name="Yoshinaga Y."/>
            <person name="Zwiers L.-H."/>
            <person name="Turgeon B."/>
            <person name="Goodwin S."/>
            <person name="Spatafora J."/>
            <person name="Crous P."/>
            <person name="Grigoriev I."/>
        </authorList>
    </citation>
    <scope>NUCLEOTIDE SEQUENCE</scope>
    <source>
        <strain evidence="1">CBS 207.26</strain>
    </source>
</reference>
<proteinExistence type="predicted"/>
<dbReference type="EMBL" id="ML994616">
    <property type="protein sequence ID" value="KAF2192014.1"/>
    <property type="molecule type" value="Genomic_DNA"/>
</dbReference>
<gene>
    <name evidence="1" type="ORF">K469DRAFT_719078</name>
</gene>
<dbReference type="AlphaFoldDB" id="A0A6A6EK52"/>
<keyword evidence="2" id="KW-1185">Reference proteome</keyword>
<dbReference type="Proteomes" id="UP000800200">
    <property type="component" value="Unassembled WGS sequence"/>
</dbReference>
<name>A0A6A6EK52_9PEZI</name>
<accession>A0A6A6EK52</accession>
<organism evidence="1 2">
    <name type="scientific">Zopfia rhizophila CBS 207.26</name>
    <dbReference type="NCBI Taxonomy" id="1314779"/>
    <lineage>
        <taxon>Eukaryota</taxon>
        <taxon>Fungi</taxon>
        <taxon>Dikarya</taxon>
        <taxon>Ascomycota</taxon>
        <taxon>Pezizomycotina</taxon>
        <taxon>Dothideomycetes</taxon>
        <taxon>Dothideomycetes incertae sedis</taxon>
        <taxon>Zopfiaceae</taxon>
        <taxon>Zopfia</taxon>
    </lineage>
</organism>
<protein>
    <submittedName>
        <fullName evidence="1">Uncharacterized protein</fullName>
    </submittedName>
</protein>
<evidence type="ECO:0000313" key="2">
    <source>
        <dbReference type="Proteomes" id="UP000800200"/>
    </source>
</evidence>